<dbReference type="SMART" id="SM00034">
    <property type="entry name" value="CLECT"/>
    <property type="match status" value="1"/>
</dbReference>
<dbReference type="Proteomes" id="UP000007635">
    <property type="component" value="Chromosome XIV"/>
</dbReference>
<dbReference type="GeneTree" id="ENSGT01050000244842"/>
<dbReference type="Pfam" id="PF00059">
    <property type="entry name" value="Lectin_C"/>
    <property type="match status" value="1"/>
</dbReference>
<dbReference type="PANTHER" id="PTHR22803">
    <property type="entry name" value="MANNOSE, PHOSPHOLIPASE, LECTIN RECEPTOR RELATED"/>
    <property type="match status" value="1"/>
</dbReference>
<reference evidence="2" key="2">
    <citation type="submission" date="2025-08" db="UniProtKB">
        <authorList>
            <consortium name="Ensembl"/>
        </authorList>
    </citation>
    <scope>IDENTIFICATION</scope>
</reference>
<dbReference type="AlphaFoldDB" id="A0AAQ4S5U6"/>
<reference evidence="2" key="3">
    <citation type="submission" date="2025-09" db="UniProtKB">
        <authorList>
            <consortium name="Ensembl"/>
        </authorList>
    </citation>
    <scope>IDENTIFICATION</scope>
</reference>
<reference evidence="2 3" key="1">
    <citation type="journal article" date="2021" name="G3 (Bethesda)">
        <title>Improved contiguity of the threespine stickleback genome using long-read sequencing.</title>
        <authorList>
            <person name="Nath S."/>
            <person name="Shaw D.E."/>
            <person name="White M.A."/>
        </authorList>
    </citation>
    <scope>NUCLEOTIDE SEQUENCE [LARGE SCALE GENOMIC DNA]</scope>
    <source>
        <strain evidence="2 3">Lake Benthic</strain>
    </source>
</reference>
<dbReference type="InterPro" id="IPR050111">
    <property type="entry name" value="C-type_lectin/snaclec_domain"/>
</dbReference>
<accession>A0AAQ4S5U6</accession>
<dbReference type="Gene3D" id="3.10.100.10">
    <property type="entry name" value="Mannose-Binding Protein A, subunit A"/>
    <property type="match status" value="1"/>
</dbReference>
<dbReference type="InterPro" id="IPR016186">
    <property type="entry name" value="C-type_lectin-like/link_sf"/>
</dbReference>
<feature type="domain" description="C-type lectin" evidence="1">
    <location>
        <begin position="59"/>
        <end position="172"/>
    </location>
</feature>
<evidence type="ECO:0000313" key="2">
    <source>
        <dbReference type="Ensembl" id="ENSGACP00000070387.1"/>
    </source>
</evidence>
<evidence type="ECO:0000313" key="3">
    <source>
        <dbReference type="Proteomes" id="UP000007635"/>
    </source>
</evidence>
<organism evidence="2 3">
    <name type="scientific">Gasterosteus aculeatus aculeatus</name>
    <name type="common">three-spined stickleback</name>
    <dbReference type="NCBI Taxonomy" id="481459"/>
    <lineage>
        <taxon>Eukaryota</taxon>
        <taxon>Metazoa</taxon>
        <taxon>Chordata</taxon>
        <taxon>Craniata</taxon>
        <taxon>Vertebrata</taxon>
        <taxon>Euteleostomi</taxon>
        <taxon>Actinopterygii</taxon>
        <taxon>Neopterygii</taxon>
        <taxon>Teleostei</taxon>
        <taxon>Neoteleostei</taxon>
        <taxon>Acanthomorphata</taxon>
        <taxon>Eupercaria</taxon>
        <taxon>Perciformes</taxon>
        <taxon>Cottioidei</taxon>
        <taxon>Gasterosteales</taxon>
        <taxon>Gasterosteidae</taxon>
        <taxon>Gasterosteus</taxon>
    </lineage>
</organism>
<dbReference type="SUPFAM" id="SSF56436">
    <property type="entry name" value="C-type lectin-like"/>
    <property type="match status" value="1"/>
</dbReference>
<proteinExistence type="predicted"/>
<name>A0AAQ4S5U6_GASAC</name>
<sequence>MHASRAFHGTWNDTRCDQAKPYVCKISSGLNLFFLPKYASFKGENQTKTYSCLPFWVPYGRYCYAVYGGLQGYSWPDARHYCQSFRADLVSIHSRAEVDVERTSDVTIGSFEFLFLVVKPRLSAVLVGWAWTDRTSLGFLNWAPNEPNAAFHPGDVAEESCVEMYQDGRWNDNDLNNFLSRSVNLQSNS</sequence>
<evidence type="ECO:0000259" key="1">
    <source>
        <dbReference type="PROSITE" id="PS50041"/>
    </source>
</evidence>
<dbReference type="InterPro" id="IPR001304">
    <property type="entry name" value="C-type_lectin-like"/>
</dbReference>
<dbReference type="PROSITE" id="PS50041">
    <property type="entry name" value="C_TYPE_LECTIN_2"/>
    <property type="match status" value="1"/>
</dbReference>
<keyword evidence="3" id="KW-1185">Reference proteome</keyword>
<dbReference type="InterPro" id="IPR016187">
    <property type="entry name" value="CTDL_fold"/>
</dbReference>
<dbReference type="Ensembl" id="ENSGACT00000050934.1">
    <property type="protein sequence ID" value="ENSGACP00000070387.1"/>
    <property type="gene ID" value="ENSGACG00000024469.1"/>
</dbReference>
<protein>
    <recommendedName>
        <fullName evidence="1">C-type lectin domain-containing protein</fullName>
    </recommendedName>
</protein>